<evidence type="ECO:0000256" key="12">
    <source>
        <dbReference type="ARBA" id="ARBA00023033"/>
    </source>
</evidence>
<name>A0AAQ3NQM6_VIGMU</name>
<evidence type="ECO:0000313" key="16">
    <source>
        <dbReference type="Proteomes" id="UP001374535"/>
    </source>
</evidence>
<keyword evidence="2 13" id="KW-0349">Heme</keyword>
<evidence type="ECO:0000256" key="7">
    <source>
        <dbReference type="ARBA" id="ARBA00022759"/>
    </source>
</evidence>
<dbReference type="GO" id="GO:0003964">
    <property type="term" value="F:RNA-directed DNA polymerase activity"/>
    <property type="evidence" value="ECO:0007669"/>
    <property type="project" value="UniProtKB-KW"/>
</dbReference>
<gene>
    <name evidence="15" type="ORF">V8G54_012037</name>
</gene>
<protein>
    <recommendedName>
        <fullName evidence="14">Reverse transcriptase domain-containing protein</fullName>
    </recommendedName>
</protein>
<keyword evidence="5" id="KW-0540">Nuclease</keyword>
<keyword evidence="10" id="KW-0560">Oxidoreductase</keyword>
<keyword evidence="11 13" id="KW-0408">Iron</keyword>
<evidence type="ECO:0000256" key="8">
    <source>
        <dbReference type="ARBA" id="ARBA00022801"/>
    </source>
</evidence>
<evidence type="ECO:0000256" key="3">
    <source>
        <dbReference type="ARBA" id="ARBA00022679"/>
    </source>
</evidence>
<dbReference type="GO" id="GO:0004519">
    <property type="term" value="F:endonuclease activity"/>
    <property type="evidence" value="ECO:0007669"/>
    <property type="project" value="UniProtKB-KW"/>
</dbReference>
<proteinExistence type="inferred from homology"/>
<dbReference type="EMBL" id="CP144697">
    <property type="protein sequence ID" value="WVZ14471.1"/>
    <property type="molecule type" value="Genomic_DNA"/>
</dbReference>
<dbReference type="Pfam" id="PF00078">
    <property type="entry name" value="RVT_1"/>
    <property type="match status" value="1"/>
</dbReference>
<dbReference type="PRINTS" id="PR00385">
    <property type="entry name" value="P450"/>
</dbReference>
<keyword evidence="6 13" id="KW-0479">Metal-binding</keyword>
<dbReference type="Proteomes" id="UP001374535">
    <property type="component" value="Chromosome 4"/>
</dbReference>
<dbReference type="InterPro" id="IPR036396">
    <property type="entry name" value="Cyt_P450_sf"/>
</dbReference>
<evidence type="ECO:0000259" key="14">
    <source>
        <dbReference type="PROSITE" id="PS50878"/>
    </source>
</evidence>
<dbReference type="InterPro" id="IPR043502">
    <property type="entry name" value="DNA/RNA_pol_sf"/>
</dbReference>
<evidence type="ECO:0000256" key="2">
    <source>
        <dbReference type="ARBA" id="ARBA00022617"/>
    </source>
</evidence>
<dbReference type="InterPro" id="IPR001128">
    <property type="entry name" value="Cyt_P450"/>
</dbReference>
<evidence type="ECO:0000313" key="15">
    <source>
        <dbReference type="EMBL" id="WVZ14471.1"/>
    </source>
</evidence>
<dbReference type="GO" id="GO:0004497">
    <property type="term" value="F:monooxygenase activity"/>
    <property type="evidence" value="ECO:0007669"/>
    <property type="project" value="UniProtKB-KW"/>
</dbReference>
<dbReference type="GO" id="GO:0016705">
    <property type="term" value="F:oxidoreductase activity, acting on paired donors, with incorporation or reduction of molecular oxygen"/>
    <property type="evidence" value="ECO:0007669"/>
    <property type="project" value="InterPro"/>
</dbReference>
<keyword evidence="12" id="KW-0503">Monooxygenase</keyword>
<keyword evidence="7" id="KW-0255">Endonuclease</keyword>
<comment type="similarity">
    <text evidence="1">Belongs to the cytochrome P450 family.</text>
</comment>
<dbReference type="FunFam" id="3.30.70.270:FF:000020">
    <property type="entry name" value="Transposon Tf2-6 polyprotein-like Protein"/>
    <property type="match status" value="1"/>
</dbReference>
<reference evidence="15 16" key="1">
    <citation type="journal article" date="2023" name="Life. Sci Alliance">
        <title>Evolutionary insights into 3D genome organization and epigenetic landscape of Vigna mungo.</title>
        <authorList>
            <person name="Junaid A."/>
            <person name="Singh B."/>
            <person name="Bhatia S."/>
        </authorList>
    </citation>
    <scope>NUCLEOTIDE SEQUENCE [LARGE SCALE GENOMIC DNA]</scope>
    <source>
        <strain evidence="15">Urdbean</strain>
    </source>
</reference>
<comment type="cofactor">
    <cofactor evidence="13">
        <name>heme</name>
        <dbReference type="ChEBI" id="CHEBI:30413"/>
    </cofactor>
</comment>
<keyword evidence="9" id="KW-0695">RNA-directed DNA polymerase</keyword>
<dbReference type="Gene3D" id="3.30.70.270">
    <property type="match status" value="2"/>
</dbReference>
<dbReference type="Pfam" id="PF17921">
    <property type="entry name" value="Integrase_H2C2"/>
    <property type="match status" value="1"/>
</dbReference>
<dbReference type="GO" id="GO:0020037">
    <property type="term" value="F:heme binding"/>
    <property type="evidence" value="ECO:0007669"/>
    <property type="project" value="InterPro"/>
</dbReference>
<dbReference type="InterPro" id="IPR041373">
    <property type="entry name" value="RT_RNaseH"/>
</dbReference>
<evidence type="ECO:0000256" key="11">
    <source>
        <dbReference type="ARBA" id="ARBA00023004"/>
    </source>
</evidence>
<feature type="domain" description="Reverse transcriptase" evidence="14">
    <location>
        <begin position="1"/>
        <end position="269"/>
    </location>
</feature>
<dbReference type="InterPro" id="IPR041588">
    <property type="entry name" value="Integrase_H2C2"/>
</dbReference>
<dbReference type="InterPro" id="IPR043128">
    <property type="entry name" value="Rev_trsase/Diguanyl_cyclase"/>
</dbReference>
<organism evidence="15 16">
    <name type="scientific">Vigna mungo</name>
    <name type="common">Black gram</name>
    <name type="synonym">Phaseolus mungo</name>
    <dbReference type="NCBI Taxonomy" id="3915"/>
    <lineage>
        <taxon>Eukaryota</taxon>
        <taxon>Viridiplantae</taxon>
        <taxon>Streptophyta</taxon>
        <taxon>Embryophyta</taxon>
        <taxon>Tracheophyta</taxon>
        <taxon>Spermatophyta</taxon>
        <taxon>Magnoliopsida</taxon>
        <taxon>eudicotyledons</taxon>
        <taxon>Gunneridae</taxon>
        <taxon>Pentapetalae</taxon>
        <taxon>rosids</taxon>
        <taxon>fabids</taxon>
        <taxon>Fabales</taxon>
        <taxon>Fabaceae</taxon>
        <taxon>Papilionoideae</taxon>
        <taxon>50 kb inversion clade</taxon>
        <taxon>NPAAA clade</taxon>
        <taxon>indigoferoid/millettioid clade</taxon>
        <taxon>Phaseoleae</taxon>
        <taxon>Vigna</taxon>
    </lineage>
</organism>
<sequence>MIAEKFYLFELGGVDLILGVSWLATLGEVKTNWKTLTMRFNQDAREVRIQGHPTLTKRVITPEALLKETEIEVVSVVWNMGYTKLEERVDDGEKLQPEQQAELEEILEDFEDIFQEPKGLPPNRLMNHRIPIKVGVDPVNELLDELNGATYFSKVDLKAGYHQIRMEEKDISKTTFCTHQGHYEFLVMSFGLSNAPATFQCLMNTVLRQFLRRCVLVFFDDILIYSNSWEEHRDHLKQVLQTLRQQQLYANKKKCDFGRLQIKYLGHCISRKGVMMDPEKIKAVKEWPEPHNIKDLRGFLGLSGYYRRFIKDYGKIAKPLTDLLRKGQFKWTSKGKAAMQTLKIALTSAPLLALPDFSQIFHVECDASGKEGTEALVLSIQHWGPYLLGKKFVVHTDQRSLRYLLEQRITTQNQKNWLAKLLGYEFEIAYRSGATNKVVDALSRQLEEPETAELELKGISRPFWQDFQEIMGEVQQDIVLQKIITDLDNNPDSHPNFTMEHDRLHYKGTMVLSAKSVWVQKLIAEFHVTQTGGHFGVFRTYRKLAQTLYWIGTKKDVTEFVASCLKYCDQNGVTPKCSFSSHSCTSGSNPAIPLPLPCAPPHQNQRTTHNPRHMADYRPPPPASAVPRHPLPLGHVGGPSWPHLQHQYRHSENRSHQQLGNGERVLQHKRNLPKHDLQPRHARIRTLRNVAFVFVADHRIDTLSHVRISEVRTLAKELYYKWKRGKTEKDFFMVDMTQWLKEVAFNVLLRMVAGKRYFGEKAVVDEEEARICLGMFKEYMRLFGVFMTGDAVPWLRRFDFGGHEKAMKENFTQLDAVVGEWLEEHKRKRKLNGEKGEKGGDFMESMLSDYNGTNIHGFDSDTIIKATTMALILGGPDTSFASNMWTLSLLLNNPGALKKVMEEIDTHIGKERLVTESDTNKLVYLHAVVKESLRLYPPTPLNAPREFREDCKLGEYHVKKGTRLITNLWKIQTDPKIWPEPLEFKLERFLTTHKDVDVKGKHFELIPFGSGRRICPRVTFGLKTSYLTLANFLHCFHVSKSSTEPIDMTSAVEFTNVKVTPLQLLIKPRLAPTLYESM</sequence>
<dbReference type="Pfam" id="PF00067">
    <property type="entry name" value="p450"/>
    <property type="match status" value="1"/>
</dbReference>
<keyword evidence="4" id="KW-0548">Nucleotidyltransferase</keyword>
<dbReference type="Gene3D" id="3.10.10.10">
    <property type="entry name" value="HIV Type 1 Reverse Transcriptase, subunit A, domain 1"/>
    <property type="match status" value="1"/>
</dbReference>
<keyword evidence="3" id="KW-0808">Transferase</keyword>
<dbReference type="PANTHER" id="PTHR47947:SF49">
    <property type="entry name" value="CYTOCHROME P450 FAMILY PROTEIN"/>
    <property type="match status" value="1"/>
</dbReference>
<dbReference type="GO" id="GO:0016787">
    <property type="term" value="F:hydrolase activity"/>
    <property type="evidence" value="ECO:0007669"/>
    <property type="project" value="UniProtKB-KW"/>
</dbReference>
<keyword evidence="8" id="KW-0378">Hydrolase</keyword>
<evidence type="ECO:0000256" key="4">
    <source>
        <dbReference type="ARBA" id="ARBA00022695"/>
    </source>
</evidence>
<evidence type="ECO:0000256" key="6">
    <source>
        <dbReference type="ARBA" id="ARBA00022723"/>
    </source>
</evidence>
<dbReference type="InterPro" id="IPR000477">
    <property type="entry name" value="RT_dom"/>
</dbReference>
<dbReference type="AlphaFoldDB" id="A0AAQ3NQM6"/>
<evidence type="ECO:0000256" key="10">
    <source>
        <dbReference type="ARBA" id="ARBA00023002"/>
    </source>
</evidence>
<dbReference type="InterPro" id="IPR002401">
    <property type="entry name" value="Cyt_P450_E_grp-I"/>
</dbReference>
<dbReference type="FunFam" id="1.10.630.10:FF:000026">
    <property type="entry name" value="Cytochrome P450 82C4"/>
    <property type="match status" value="1"/>
</dbReference>
<dbReference type="InterPro" id="IPR041577">
    <property type="entry name" value="RT_RNaseH_2"/>
</dbReference>
<dbReference type="SUPFAM" id="SSF48264">
    <property type="entry name" value="Cytochrome P450"/>
    <property type="match status" value="1"/>
</dbReference>
<dbReference type="InterPro" id="IPR050651">
    <property type="entry name" value="Plant_Cytochrome_P450_Monoox"/>
</dbReference>
<accession>A0AAQ3NQM6</accession>
<dbReference type="SUPFAM" id="SSF56672">
    <property type="entry name" value="DNA/RNA polymerases"/>
    <property type="match status" value="1"/>
</dbReference>
<evidence type="ECO:0000256" key="9">
    <source>
        <dbReference type="ARBA" id="ARBA00022918"/>
    </source>
</evidence>
<dbReference type="PRINTS" id="PR00463">
    <property type="entry name" value="EP450I"/>
</dbReference>
<dbReference type="Pfam" id="PF17917">
    <property type="entry name" value="RT_RNaseH"/>
    <property type="match status" value="1"/>
</dbReference>
<evidence type="ECO:0000256" key="5">
    <source>
        <dbReference type="ARBA" id="ARBA00022722"/>
    </source>
</evidence>
<dbReference type="PROSITE" id="PS50878">
    <property type="entry name" value="RT_POL"/>
    <property type="match status" value="1"/>
</dbReference>
<dbReference type="Pfam" id="PF17919">
    <property type="entry name" value="RT_RNaseH_2"/>
    <property type="match status" value="1"/>
</dbReference>
<dbReference type="PANTHER" id="PTHR47947">
    <property type="entry name" value="CYTOCHROME P450 82C3-RELATED"/>
    <property type="match status" value="1"/>
</dbReference>
<dbReference type="Gene3D" id="1.10.630.10">
    <property type="entry name" value="Cytochrome P450"/>
    <property type="match status" value="1"/>
</dbReference>
<keyword evidence="16" id="KW-1185">Reference proteome</keyword>
<feature type="binding site" description="axial binding residue" evidence="13">
    <location>
        <position position="1015"/>
    </location>
    <ligand>
        <name>heme</name>
        <dbReference type="ChEBI" id="CHEBI:30413"/>
    </ligand>
    <ligandPart>
        <name>Fe</name>
        <dbReference type="ChEBI" id="CHEBI:18248"/>
    </ligandPart>
</feature>
<dbReference type="CDD" id="cd01647">
    <property type="entry name" value="RT_LTR"/>
    <property type="match status" value="1"/>
</dbReference>
<dbReference type="Gene3D" id="1.10.340.70">
    <property type="match status" value="1"/>
</dbReference>
<evidence type="ECO:0000256" key="13">
    <source>
        <dbReference type="PIRSR" id="PIRSR602401-1"/>
    </source>
</evidence>
<dbReference type="GO" id="GO:0005506">
    <property type="term" value="F:iron ion binding"/>
    <property type="evidence" value="ECO:0007669"/>
    <property type="project" value="InterPro"/>
</dbReference>
<evidence type="ECO:0000256" key="1">
    <source>
        <dbReference type="ARBA" id="ARBA00010617"/>
    </source>
</evidence>